<evidence type="ECO:0000256" key="3">
    <source>
        <dbReference type="ARBA" id="ARBA00022692"/>
    </source>
</evidence>
<dbReference type="InterPro" id="IPR017452">
    <property type="entry name" value="GPCR_Rhodpsn_7TM"/>
</dbReference>
<evidence type="ECO:0000256" key="7">
    <source>
        <dbReference type="ARBA" id="ARBA00023170"/>
    </source>
</evidence>
<dbReference type="EMBL" id="HBUF01438259">
    <property type="protein sequence ID" value="CAG6742680.1"/>
    <property type="molecule type" value="Transcribed_RNA"/>
</dbReference>
<feature type="transmembrane region" description="Helical" evidence="10">
    <location>
        <begin position="111"/>
        <end position="133"/>
    </location>
</feature>
<evidence type="ECO:0000256" key="10">
    <source>
        <dbReference type="SAM" id="Phobius"/>
    </source>
</evidence>
<dbReference type="SMART" id="SM01381">
    <property type="entry name" value="7TM_GPCR_Srsx"/>
    <property type="match status" value="1"/>
</dbReference>
<comment type="similarity">
    <text evidence="2 9">Belongs to the G-protein coupled receptor 1 family.</text>
</comment>
<evidence type="ECO:0000259" key="12">
    <source>
        <dbReference type="PROSITE" id="PS50262"/>
    </source>
</evidence>
<dbReference type="InterPro" id="IPR000276">
    <property type="entry name" value="GPCR_Rhodpsn"/>
</dbReference>
<dbReference type="Gene3D" id="1.20.1070.10">
    <property type="entry name" value="Rhodopsin 7-helix transmembrane proteins"/>
    <property type="match status" value="1"/>
</dbReference>
<dbReference type="EMBL" id="HBUF01620296">
    <property type="protein sequence ID" value="CAG6780810.1"/>
    <property type="molecule type" value="Transcribed_RNA"/>
</dbReference>
<keyword evidence="8 9" id="KW-0807">Transducer</keyword>
<organism evidence="13">
    <name type="scientific">Cacopsylla melanoneura</name>
    <dbReference type="NCBI Taxonomy" id="428564"/>
    <lineage>
        <taxon>Eukaryota</taxon>
        <taxon>Metazoa</taxon>
        <taxon>Ecdysozoa</taxon>
        <taxon>Arthropoda</taxon>
        <taxon>Hexapoda</taxon>
        <taxon>Insecta</taxon>
        <taxon>Pterygota</taxon>
        <taxon>Neoptera</taxon>
        <taxon>Paraneoptera</taxon>
        <taxon>Hemiptera</taxon>
        <taxon>Sternorrhyncha</taxon>
        <taxon>Psylloidea</taxon>
        <taxon>Psyllidae</taxon>
        <taxon>Psyllinae</taxon>
        <taxon>Cacopsylla</taxon>
    </lineage>
</organism>
<feature type="transmembrane region" description="Helical" evidence="10">
    <location>
        <begin position="190"/>
        <end position="210"/>
    </location>
</feature>
<feature type="chain" id="PRO_5033672172" evidence="11">
    <location>
        <begin position="20"/>
        <end position="438"/>
    </location>
</feature>
<feature type="domain" description="G-protein coupled receptors family 1 profile" evidence="12">
    <location>
        <begin position="90"/>
        <end position="378"/>
    </location>
</feature>
<dbReference type="EMBL" id="HBUF01438260">
    <property type="protein sequence ID" value="CAG6742681.1"/>
    <property type="molecule type" value="Transcribed_RNA"/>
</dbReference>
<dbReference type="PANTHER" id="PTHR45695:SF15">
    <property type="entry name" value="OPSIN RH2"/>
    <property type="match status" value="1"/>
</dbReference>
<dbReference type="EMBL" id="HBUF01281974">
    <property type="protein sequence ID" value="CAG6687524.1"/>
    <property type="molecule type" value="Transcribed_RNA"/>
</dbReference>
<feature type="transmembrane region" description="Helical" evidence="10">
    <location>
        <begin position="74"/>
        <end position="99"/>
    </location>
</feature>
<accession>A0A8D8ZA95</accession>
<feature type="transmembrane region" description="Helical" evidence="10">
    <location>
        <begin position="323"/>
        <end position="347"/>
    </location>
</feature>
<keyword evidence="11" id="KW-0732">Signal</keyword>
<dbReference type="Pfam" id="PF00001">
    <property type="entry name" value="7tm_1"/>
    <property type="match status" value="1"/>
</dbReference>
<evidence type="ECO:0000256" key="9">
    <source>
        <dbReference type="RuleBase" id="RU000688"/>
    </source>
</evidence>
<evidence type="ECO:0000256" key="2">
    <source>
        <dbReference type="ARBA" id="ARBA00010663"/>
    </source>
</evidence>
<protein>
    <submittedName>
        <fullName evidence="13">Orexin receptor type 2</fullName>
    </submittedName>
</protein>
<feature type="transmembrane region" description="Helical" evidence="10">
    <location>
        <begin position="238"/>
        <end position="260"/>
    </location>
</feature>
<evidence type="ECO:0000256" key="4">
    <source>
        <dbReference type="ARBA" id="ARBA00022989"/>
    </source>
</evidence>
<dbReference type="SUPFAM" id="SSF81321">
    <property type="entry name" value="Family A G protein-coupled receptor-like"/>
    <property type="match status" value="1"/>
</dbReference>
<evidence type="ECO:0000256" key="5">
    <source>
        <dbReference type="ARBA" id="ARBA00023040"/>
    </source>
</evidence>
<dbReference type="PANTHER" id="PTHR45695">
    <property type="entry name" value="LEUCOKININ RECEPTOR-RELATED"/>
    <property type="match status" value="1"/>
</dbReference>
<comment type="subcellular location">
    <subcellularLocation>
        <location evidence="1">Membrane</location>
        <topology evidence="1">Multi-pass membrane protein</topology>
    </subcellularLocation>
</comment>
<name>A0A8D8ZA95_9HEMI</name>
<evidence type="ECO:0000313" key="13">
    <source>
        <dbReference type="EMBL" id="CAG6742681.1"/>
    </source>
</evidence>
<keyword evidence="3 9" id="KW-0812">Transmembrane</keyword>
<keyword evidence="7 9" id="KW-0675">Receptor</keyword>
<dbReference type="InterPro" id="IPR000611">
    <property type="entry name" value="NPY_rcpt"/>
</dbReference>
<proteinExistence type="inferred from homology"/>
<feature type="signal peptide" evidence="11">
    <location>
        <begin position="1"/>
        <end position="19"/>
    </location>
</feature>
<dbReference type="GO" id="GO:0004983">
    <property type="term" value="F:neuropeptide Y receptor activity"/>
    <property type="evidence" value="ECO:0007669"/>
    <property type="project" value="InterPro"/>
</dbReference>
<dbReference type="PROSITE" id="PS50262">
    <property type="entry name" value="G_PROTEIN_RECEP_F1_2"/>
    <property type="match status" value="1"/>
</dbReference>
<evidence type="ECO:0000256" key="11">
    <source>
        <dbReference type="SAM" id="SignalP"/>
    </source>
</evidence>
<dbReference type="GO" id="GO:0005886">
    <property type="term" value="C:plasma membrane"/>
    <property type="evidence" value="ECO:0007669"/>
    <property type="project" value="TreeGrafter"/>
</dbReference>
<dbReference type="PRINTS" id="PR00237">
    <property type="entry name" value="GPCRRHODOPSN"/>
</dbReference>
<reference evidence="13" key="1">
    <citation type="submission" date="2021-05" db="EMBL/GenBank/DDBJ databases">
        <authorList>
            <person name="Alioto T."/>
            <person name="Alioto T."/>
            <person name="Gomez Garrido J."/>
        </authorList>
    </citation>
    <scope>NUCLEOTIDE SEQUENCE</scope>
</reference>
<evidence type="ECO:0000256" key="1">
    <source>
        <dbReference type="ARBA" id="ARBA00004141"/>
    </source>
</evidence>
<feature type="transmembrane region" description="Helical" evidence="10">
    <location>
        <begin position="139"/>
        <end position="169"/>
    </location>
</feature>
<keyword evidence="6 10" id="KW-0472">Membrane</keyword>
<evidence type="ECO:0000256" key="8">
    <source>
        <dbReference type="ARBA" id="ARBA00023224"/>
    </source>
</evidence>
<keyword evidence="4 10" id="KW-1133">Transmembrane helix</keyword>
<dbReference type="PRINTS" id="PR01012">
    <property type="entry name" value="NRPEPTIDEYR"/>
</dbReference>
<dbReference type="EMBL" id="HBUF01281975">
    <property type="protein sequence ID" value="CAG6687525.1"/>
    <property type="molecule type" value="Transcribed_RNA"/>
</dbReference>
<feature type="transmembrane region" description="Helical" evidence="10">
    <location>
        <begin position="359"/>
        <end position="381"/>
    </location>
</feature>
<dbReference type="EMBL" id="HBUF01620295">
    <property type="protein sequence ID" value="CAG6780809.1"/>
    <property type="molecule type" value="Transcribed_RNA"/>
</dbReference>
<dbReference type="AlphaFoldDB" id="A0A8D8ZA95"/>
<dbReference type="PROSITE" id="PS00237">
    <property type="entry name" value="G_PROTEIN_RECEP_F1_1"/>
    <property type="match status" value="1"/>
</dbReference>
<evidence type="ECO:0000256" key="6">
    <source>
        <dbReference type="ARBA" id="ARBA00023136"/>
    </source>
</evidence>
<dbReference type="EMBL" id="HBUF01620297">
    <property type="protein sequence ID" value="CAG6780811.1"/>
    <property type="molecule type" value="Transcribed_RNA"/>
</dbReference>
<keyword evidence="5 9" id="KW-0297">G-protein coupled receptor</keyword>
<sequence>MTKLFILIISLFLITFTSETNSNMNVTNSTLFEGNRTDNVSDEIMCIQHNMTCEEYVEYIDDILEYVKPTSSEWVLIALQSILFVVGLIGNALVCIAVYRNKSMRTVTNYYIVNLAVADFLVILICLPPTVVWDVTETWFMGLVLCRVVLYSQTVSVAVSVMTLTFISIDRWYAICYPLQFRSTTSRAKYSIIFIWIASLLFDLPELVYLNIKDSLEIKSIIYFDTCVPTWTSDIESIFQGVRFILLYFLPLGLMSITYYQIVRVLWRSDNIPGHSEVVHLNDKFHTEGKKSDTNGRYRRATIGTANSTTESQIVSRRKAAKMLVVVVSMFAACYFPVHLLSIVRTIWDVPQNEATATLSNFCHFLVFANSAINPIIYNFMSKKFRGEFMKIYCCYIKGTPSLHSTVPIQSRPGSTYVGCNRLNPRTESTALYSVQSE</sequence>